<organism evidence="2 3">
    <name type="scientific">Streptomyces atratus</name>
    <dbReference type="NCBI Taxonomy" id="1893"/>
    <lineage>
        <taxon>Bacteria</taxon>
        <taxon>Bacillati</taxon>
        <taxon>Actinomycetota</taxon>
        <taxon>Actinomycetes</taxon>
        <taxon>Kitasatosporales</taxon>
        <taxon>Streptomycetaceae</taxon>
        <taxon>Streptomyces</taxon>
    </lineage>
</organism>
<dbReference type="Proteomes" id="UP000252698">
    <property type="component" value="Chromosome"/>
</dbReference>
<name>A0A2Z5J6Y1_STRAR</name>
<protein>
    <submittedName>
        <fullName evidence="2">Uncharacterized protein</fullName>
    </submittedName>
</protein>
<reference evidence="2 3" key="1">
    <citation type="journal article" date="2018" name="Front. Microbiol.">
        <title>Genome Sequencing of Streptomyces atratus SCSIOZH16 and Activation Production of Nocardamine via Metabolic Engineering.</title>
        <authorList>
            <person name="Li Y."/>
            <person name="Zhang C."/>
            <person name="Liu C."/>
            <person name="Ju J."/>
            <person name="Ma J."/>
        </authorList>
    </citation>
    <scope>NUCLEOTIDE SEQUENCE [LARGE SCALE GENOMIC DNA]</scope>
    <source>
        <strain evidence="2 3">SCSIO_ZH16</strain>
    </source>
</reference>
<evidence type="ECO:0000313" key="2">
    <source>
        <dbReference type="EMBL" id="AXE76020.1"/>
    </source>
</evidence>
<evidence type="ECO:0000313" key="3">
    <source>
        <dbReference type="Proteomes" id="UP000252698"/>
    </source>
</evidence>
<dbReference type="RefSeq" id="WP_114242685.1">
    <property type="nucleotide sequence ID" value="NZ_CP027306.1"/>
</dbReference>
<accession>A0A2Z5J6Y1</accession>
<dbReference type="GeneID" id="95517438"/>
<dbReference type="EMBL" id="CP027306">
    <property type="protein sequence ID" value="AXE76020.1"/>
    <property type="molecule type" value="Genomic_DNA"/>
</dbReference>
<dbReference type="AlphaFoldDB" id="A0A2Z5J6Y1"/>
<gene>
    <name evidence="2" type="ORF">C5746_02485</name>
</gene>
<evidence type="ECO:0000256" key="1">
    <source>
        <dbReference type="SAM" id="MobiDB-lite"/>
    </source>
</evidence>
<sequence>MGMHYYRYADGSVSEREYSGDGEPDVPEGASEITQQEYEEAKAALDAEQAEHVAAIDAEAQERARQDYEALIAAGIPPETAARMSGYNPPHPNVGSAQKKGT</sequence>
<feature type="region of interest" description="Disordered" evidence="1">
    <location>
        <begin position="80"/>
        <end position="102"/>
    </location>
</feature>
<proteinExistence type="predicted"/>
<feature type="region of interest" description="Disordered" evidence="1">
    <location>
        <begin position="1"/>
        <end position="32"/>
    </location>
</feature>
<dbReference type="KEGG" id="sata:C5746_02485"/>